<dbReference type="CDD" id="cd22792">
    <property type="entry name" value="OTU_RDRP-like"/>
    <property type="match status" value="1"/>
</dbReference>
<feature type="domain" description="OTU" evidence="12">
    <location>
        <begin position="873"/>
        <end position="982"/>
    </location>
</feature>
<dbReference type="InterPro" id="IPR043502">
    <property type="entry name" value="DNA/RNA_pol_sf"/>
</dbReference>
<comment type="similarity">
    <text evidence="1">Belongs to the potexviruses/carlaviruses RNA replication protein family.</text>
</comment>
<dbReference type="GO" id="GO:0006396">
    <property type="term" value="P:RNA processing"/>
    <property type="evidence" value="ECO:0007669"/>
    <property type="project" value="InterPro"/>
</dbReference>
<evidence type="ECO:0000256" key="2">
    <source>
        <dbReference type="ARBA" id="ARBA00022484"/>
    </source>
</evidence>
<dbReference type="Pfam" id="PF01443">
    <property type="entry name" value="Viral_helicase1"/>
    <property type="match status" value="1"/>
</dbReference>
<evidence type="ECO:0000259" key="15">
    <source>
        <dbReference type="PROSITE" id="PS51743"/>
    </source>
</evidence>
<dbReference type="GO" id="GO:0003968">
    <property type="term" value="F:RNA-directed RNA polymerase activity"/>
    <property type="evidence" value="ECO:0007669"/>
    <property type="project" value="UniProtKB-KW"/>
</dbReference>
<dbReference type="SUPFAM" id="SSF56672">
    <property type="entry name" value="DNA/RNA polymerases"/>
    <property type="match status" value="1"/>
</dbReference>
<evidence type="ECO:0000256" key="4">
    <source>
        <dbReference type="ARBA" id="ARBA00022695"/>
    </source>
</evidence>
<evidence type="ECO:0000259" key="12">
    <source>
        <dbReference type="PROSITE" id="PS50802"/>
    </source>
</evidence>
<dbReference type="InterPro" id="IPR037151">
    <property type="entry name" value="AlkB-like_sf"/>
</dbReference>
<name>A0A7T5QZ31_9VIRU</name>
<dbReference type="Pfam" id="PF00978">
    <property type="entry name" value="RdRP_2"/>
    <property type="match status" value="1"/>
</dbReference>
<protein>
    <submittedName>
        <fullName evidence="16">RdRp</fullName>
    </submittedName>
</protein>
<dbReference type="InterPro" id="IPR003323">
    <property type="entry name" value="OTU_dom"/>
</dbReference>
<evidence type="ECO:0000256" key="1">
    <source>
        <dbReference type="ARBA" id="ARBA00008513"/>
    </source>
</evidence>
<dbReference type="GO" id="GO:0006351">
    <property type="term" value="P:DNA-templated transcription"/>
    <property type="evidence" value="ECO:0007669"/>
    <property type="project" value="InterPro"/>
</dbReference>
<evidence type="ECO:0000313" key="16">
    <source>
        <dbReference type="EMBL" id="QQG34559.1"/>
    </source>
</evidence>
<dbReference type="GO" id="GO:0003724">
    <property type="term" value="F:RNA helicase activity"/>
    <property type="evidence" value="ECO:0007669"/>
    <property type="project" value="UniProtKB-EC"/>
</dbReference>
<dbReference type="GO" id="GO:0003723">
    <property type="term" value="F:RNA binding"/>
    <property type="evidence" value="ECO:0007669"/>
    <property type="project" value="InterPro"/>
</dbReference>
<dbReference type="InterPro" id="IPR001788">
    <property type="entry name" value="RNA-dep_RNA_pol_alsuvir"/>
</dbReference>
<keyword evidence="7" id="KW-0347">Helicase</keyword>
<comment type="catalytic activity">
    <reaction evidence="10">
        <text>ATP + H2O = ADP + phosphate + H(+)</text>
        <dbReference type="Rhea" id="RHEA:13065"/>
        <dbReference type="ChEBI" id="CHEBI:15377"/>
        <dbReference type="ChEBI" id="CHEBI:15378"/>
        <dbReference type="ChEBI" id="CHEBI:30616"/>
        <dbReference type="ChEBI" id="CHEBI:43474"/>
        <dbReference type="ChEBI" id="CHEBI:456216"/>
        <dbReference type="EC" id="3.6.4.13"/>
    </reaction>
</comment>
<evidence type="ECO:0000256" key="8">
    <source>
        <dbReference type="ARBA" id="ARBA00022840"/>
    </source>
</evidence>
<evidence type="ECO:0000259" key="14">
    <source>
        <dbReference type="PROSITE" id="PS51657"/>
    </source>
</evidence>
<dbReference type="InterPro" id="IPR027417">
    <property type="entry name" value="P-loop_NTPase"/>
</dbReference>
<keyword evidence="4" id="KW-0548">Nucleotidyltransferase</keyword>
<dbReference type="SUPFAM" id="SSF51197">
    <property type="entry name" value="Clavaminate synthase-like"/>
    <property type="match status" value="1"/>
</dbReference>
<dbReference type="Gene3D" id="2.60.120.590">
    <property type="entry name" value="Alpha-ketoglutarate-dependent dioxygenase AlkB-like"/>
    <property type="match status" value="1"/>
</dbReference>
<dbReference type="GO" id="GO:0008174">
    <property type="term" value="F:mRNA methyltransferase activity"/>
    <property type="evidence" value="ECO:0007669"/>
    <property type="project" value="UniProtKB-UniRule"/>
</dbReference>
<keyword evidence="5" id="KW-0547">Nucleotide-binding</keyword>
<dbReference type="InterPro" id="IPR008041">
    <property type="entry name" value="Peptidase_C23"/>
</dbReference>
<evidence type="ECO:0000256" key="7">
    <source>
        <dbReference type="ARBA" id="ARBA00022806"/>
    </source>
</evidence>
<feature type="domain" description="(+)RNA virus helicase C-terminal" evidence="14">
    <location>
        <begin position="1116"/>
        <end position="1444"/>
    </location>
</feature>
<proteinExistence type="inferred from homology"/>
<dbReference type="GO" id="GO:0016817">
    <property type="term" value="F:hydrolase activity, acting on acid anhydrides"/>
    <property type="evidence" value="ECO:0007669"/>
    <property type="project" value="InterPro"/>
</dbReference>
<dbReference type="PROSITE" id="PS51492">
    <property type="entry name" value="PEPTIDASE_C23"/>
    <property type="match status" value="1"/>
</dbReference>
<evidence type="ECO:0000259" key="11">
    <source>
        <dbReference type="PROSITE" id="PS50507"/>
    </source>
</evidence>
<reference evidence="16" key="1">
    <citation type="submission" date="2020-11" db="EMBL/GenBank/DDBJ databases">
        <authorList>
            <person name="Bejerman N."/>
        </authorList>
    </citation>
    <scope>NUCLEOTIDE SEQUENCE</scope>
    <source>
        <strain evidence="16">Stev</strain>
    </source>
</reference>
<keyword evidence="6" id="KW-0378">Hydrolase</keyword>
<feature type="domain" description="Alphavirus-like MT" evidence="15">
    <location>
        <begin position="63"/>
        <end position="254"/>
    </location>
</feature>
<evidence type="ECO:0000256" key="6">
    <source>
        <dbReference type="ARBA" id="ARBA00022801"/>
    </source>
</evidence>
<dbReference type="EMBL" id="MW328723">
    <property type="protein sequence ID" value="QQG34559.1"/>
    <property type="molecule type" value="Genomic_RNA"/>
</dbReference>
<feature type="domain" description="Peptidase C23" evidence="13">
    <location>
        <begin position="981"/>
        <end position="1068"/>
    </location>
</feature>
<dbReference type="InterPro" id="IPR007094">
    <property type="entry name" value="RNA-dir_pol_PSvirus"/>
</dbReference>
<dbReference type="SUPFAM" id="SSF52540">
    <property type="entry name" value="P-loop containing nucleoside triphosphate hydrolases"/>
    <property type="match status" value="1"/>
</dbReference>
<dbReference type="CDD" id="cd23245">
    <property type="entry name" value="Betaflexiviridae_RdRp"/>
    <property type="match status" value="1"/>
</dbReference>
<evidence type="ECO:0000256" key="9">
    <source>
        <dbReference type="ARBA" id="ARBA00022953"/>
    </source>
</evidence>
<dbReference type="InterPro" id="IPR027351">
    <property type="entry name" value="(+)RNA_virus_helicase_core_dom"/>
</dbReference>
<accession>A0A7T5QZ31</accession>
<dbReference type="GO" id="GO:0005524">
    <property type="term" value="F:ATP binding"/>
    <property type="evidence" value="ECO:0007669"/>
    <property type="project" value="UniProtKB-KW"/>
</dbReference>
<dbReference type="Gene3D" id="3.90.70.80">
    <property type="match status" value="1"/>
</dbReference>
<evidence type="ECO:0000256" key="10">
    <source>
        <dbReference type="ARBA" id="ARBA00047984"/>
    </source>
</evidence>
<keyword evidence="9" id="KW-0693">Viral RNA replication</keyword>
<dbReference type="PROSITE" id="PS50507">
    <property type="entry name" value="RDRP_SSRNA_POS"/>
    <property type="match status" value="1"/>
</dbReference>
<feature type="domain" description="RdRp catalytic" evidence="11">
    <location>
        <begin position="1738"/>
        <end position="1845"/>
    </location>
</feature>
<keyword evidence="8" id="KW-0067">ATP-binding</keyword>
<evidence type="ECO:0000256" key="3">
    <source>
        <dbReference type="ARBA" id="ARBA00022679"/>
    </source>
</evidence>
<keyword evidence="3" id="KW-0808">Transferase</keyword>
<dbReference type="Pfam" id="PF05379">
    <property type="entry name" value="Peptidase_C23"/>
    <property type="match status" value="1"/>
</dbReference>
<dbReference type="Pfam" id="PF01660">
    <property type="entry name" value="Vmethyltransf"/>
    <property type="match status" value="1"/>
</dbReference>
<dbReference type="PROSITE" id="PS51657">
    <property type="entry name" value="PSRV_HELICASE"/>
    <property type="match status" value="1"/>
</dbReference>
<evidence type="ECO:0000259" key="13">
    <source>
        <dbReference type="PROSITE" id="PS51492"/>
    </source>
</evidence>
<evidence type="ECO:0000256" key="5">
    <source>
        <dbReference type="ARBA" id="ARBA00022741"/>
    </source>
</evidence>
<dbReference type="GO" id="GO:0016556">
    <property type="term" value="P:mRNA modification"/>
    <property type="evidence" value="ECO:0007669"/>
    <property type="project" value="InterPro"/>
</dbReference>
<sequence length="1957" mass="221976">MALTYRSPLEENFASYDSSVQAAIASTSASYYKDLEQENFRFFNYYVRPESKKHLIDAGIYISPNAAVPHSHATCKTLENHFLYIVLPPLVDNSFFFVGIKDSKIGLLKSRNSQLTMVNKLNRYVTSLDRIRYGSEFVVRASETILGMKRHQPVLGDCTLKDLVPPLMERSAKRLFLHDELHYWSHRDLITFLEVLKPDVLLATFVFPPEILSGSEQSLNKWCYTFELIKGDLMFYPDGVRTEGYQQPLSSGYLLKTRRLMLNNGDFYNVDVVQSKFAHHLISITRGKLAGPTIRAFGPFQATSCKGLEPLTRNVTNCFPISFEVVSRVYRYLRTLKKPDAQSAMAKLSQLLPEPDGIEIKFLQDFADLVINTKTVHTMIQADHLTLFMSRWLKKLPSVVASKIKLVQSVSLDDFISMLEPFTFHVELIDVDWSFGSLIGKFEAEAEPEVDLVELLDGRFCAGLLPEFAPRVSAPIRLLKKYPWPDLRVVLDIGQENLRRYFITCIGREFLHATTRELNCTVMREFIEAKIRASKTAILPKGRLFSLLGDRAWVKGCVSSIRSVYGRFFRLTFAEDRICWLLTAERYHEPRITAASHHHGAYRKTAGLWAGVVEELNRGRPALQKRTPPIQYMSQQYYEPGKGKAHVASENNLPGPPTVKVEPQGHTALSCSCGVEMSIERMVVAGEHCFKGPDRLKNRRVGWYSKLGLDYTYNGGSHQNLGWPAWLELWMELNSIDPTYYNSCLYQIYDEGGAIGFHSDDEKIFVPGSKIYTGNLKGEAKFKIKCKGGCGCIRLVPGVGFQMPEGFQDTHKHCVTDTSCGRESVTFRRTVEQTPGVVDVSETSDTDAEQDNLQLDLHIGTVLYTELARDWKYVSKEVAGDGSCFWHSLEVHTGLKAMEIKKLCASVQYPNPELQGHLERQMGKNVYAEEVAIMAAATVLSATIVICNKEKSQKATFTPHHSTDKLIHIEFEGAHYRPIFPANGCLITAIAMGLQRRECDVIKVIEEQIGDSGIWLGGGVAPENLEFFFVVFDICAHIDTECGPRVLNAPGRFPLSFKLKADHITFLGRNPQVNVEINKGEQHGLSVTDGSIVFIEKAGSQLDYHATRERASVLAKSFEGGSTGVLNSKLFNGAECLISTASPFEKHLVVTGLLGTFGAGKSTVFKKFFELNEGKGVFYVSPRRALAEEFKGKIQLEGKIGKLRSKHWKVMTLEIFLKQYHLVKPGMALIIDEIQLYPPGYLDMLGLLLPGGVHIIVGGDPCQSEYDSEKDRAWLSMLERDVDRLLSKQDYYYNVLSRRFTNPNFAGRLPCEIPMEVRNSQVLEHYLAESLEEVKAIGGSYCKTFLVSSFEEKKIVETHFFDQQPRVYTFGESTGLNLKKGTILVTNIAHLTSERRWITALSRFSKNVCIVNLTGTSWNNLNLAYKGRVLSRFLSRTASIADLSNWIPGNPKYREGFGDNVGRNEGVKEEKLSGDPWLKGMLDLFQLEDVEEEEELLEVCQEEWFKTHLPQAELEGVRARWVHKILAKELREVRMGYNVSEQFTDDYAKEPGKILTNAAERFEAIYPRHRANDTVTFFMAVKKRLRFSRPATEKAKLVEAQQYGKFLLNEFLKRVPLKGKHEPHLMNKAKADFEEKKVSKSTATIENHAGRSCRDWLIDIGLIFSKSQLCTKFDNRFRVAKAAQSIVCFQHAVLCRFAPYMRYIEMKLQQALPKNYYIHSGKGLEELNAWVKQGGFSGTCTESDYEAFDASQDQYMVAFEVEVMRYLGLPNDLIEDYKFIKTHLGSKLGNFAVMRFSGEASTFLFNTMANMLFTFLRYEIKGNEYICFAGDDMCASERLATKKTHEGFLGKLKLKAKVFMVSKPTFCGWHLCPDGIYKKPQLVMERMCIAKEKNNLANCIDNYAIEVSFAYRLGERAVNRMDEEEVEAFYNCVRIIVKNKHLLKSDIAKLFSRALND</sequence>
<organism evidence="16">
    <name type="scientific">Stevia carlavirus 1</name>
    <dbReference type="NCBI Taxonomy" id="2794421"/>
    <lineage>
        <taxon>Viruses</taxon>
        <taxon>Riboviria</taxon>
        <taxon>Orthornavirae</taxon>
        <taxon>Kitrinoviricota</taxon>
        <taxon>Alsuviricetes</taxon>
        <taxon>Tymovirales</taxon>
        <taxon>Betaflexiviridae</taxon>
        <taxon>Quinvirinae</taxon>
        <taxon>Carlavirus</taxon>
        <taxon>Carlavirus unisteviae</taxon>
    </lineage>
</organism>
<dbReference type="PROSITE" id="PS51743">
    <property type="entry name" value="ALPHAVIRUS_MT"/>
    <property type="match status" value="1"/>
</dbReference>
<dbReference type="InterPro" id="IPR002588">
    <property type="entry name" value="Alphavirus-like_MT_dom"/>
</dbReference>
<keyword evidence="2" id="KW-0696">RNA-directed RNA polymerase</keyword>
<dbReference type="PROSITE" id="PS50802">
    <property type="entry name" value="OTU"/>
    <property type="match status" value="1"/>
</dbReference>
<dbReference type="GO" id="GO:0039694">
    <property type="term" value="P:viral RNA genome replication"/>
    <property type="evidence" value="ECO:0007669"/>
    <property type="project" value="InterPro"/>
</dbReference>